<feature type="domain" description="Protein kinase" evidence="4">
    <location>
        <begin position="1"/>
        <end position="198"/>
    </location>
</feature>
<dbReference type="GO" id="GO:0004672">
    <property type="term" value="F:protein kinase activity"/>
    <property type="evidence" value="ECO:0007669"/>
    <property type="project" value="InterPro"/>
</dbReference>
<keyword evidence="2" id="KW-0547">Nucleotide-binding</keyword>
<organism evidence="5">
    <name type="scientific">Aspergillus flavus</name>
    <dbReference type="NCBI Taxonomy" id="5059"/>
    <lineage>
        <taxon>Eukaryota</taxon>
        <taxon>Fungi</taxon>
        <taxon>Dikarya</taxon>
        <taxon>Ascomycota</taxon>
        <taxon>Pezizomycotina</taxon>
        <taxon>Eurotiomycetes</taxon>
        <taxon>Eurotiomycetidae</taxon>
        <taxon>Eurotiales</taxon>
        <taxon>Aspergillaceae</taxon>
        <taxon>Aspergillus</taxon>
        <taxon>Aspergillus subgen. Circumdati</taxon>
    </lineage>
</organism>
<keyword evidence="5" id="KW-0418">Kinase</keyword>
<dbReference type="InterPro" id="IPR008271">
    <property type="entry name" value="Ser/Thr_kinase_AS"/>
</dbReference>
<dbReference type="VEuPathDB" id="FungiDB:F9C07_2201399"/>
<proteinExistence type="inferred from homology"/>
<sequence length="198" mass="22130">MASSLRIGQCLRGRNGIYAIGKQLQDSLARKIIEPSDSPAIVLKYLGNNILNASLFKRLTGQGIRYVARRILEALKVLHDNNFVHTDVKPDNILVKYGLGDVRFTDVQLADCGNTLPADSAYAKDGDLIGAPTWRSPEGQLRIGWGTQTDIYISSEKKKTFSRISQQEISKEDKEFILKIMKLDPRDRPSAAELLQDE</sequence>
<dbReference type="PROSITE" id="PS50011">
    <property type="entry name" value="PROTEIN_KINASE_DOM"/>
    <property type="match status" value="1"/>
</dbReference>
<evidence type="ECO:0000256" key="2">
    <source>
        <dbReference type="ARBA" id="ARBA00022741"/>
    </source>
</evidence>
<dbReference type="SUPFAM" id="SSF56112">
    <property type="entry name" value="Protein kinase-like (PK-like)"/>
    <property type="match status" value="1"/>
</dbReference>
<evidence type="ECO:0000313" key="5">
    <source>
        <dbReference type="EMBL" id="KAB8247473.1"/>
    </source>
</evidence>
<name>A0A5N6H403_ASPFL</name>
<dbReference type="PANTHER" id="PTHR45832:SF22">
    <property type="entry name" value="SERINE_THREONINE-PROTEIN KINASE SAMKA-RELATED"/>
    <property type="match status" value="1"/>
</dbReference>
<dbReference type="Proteomes" id="UP000325434">
    <property type="component" value="Unassembled WGS sequence"/>
</dbReference>
<dbReference type="PANTHER" id="PTHR45832">
    <property type="entry name" value="SERINE/THREONINE-PROTEIN KINASE SAMKA-RELATED-RELATED"/>
    <property type="match status" value="1"/>
</dbReference>
<keyword evidence="3" id="KW-0067">ATP-binding</keyword>
<dbReference type="SMART" id="SM00220">
    <property type="entry name" value="S_TKc"/>
    <property type="match status" value="1"/>
</dbReference>
<protein>
    <submittedName>
        <fullName evidence="5">Kinase-like domain-containing protein</fullName>
    </submittedName>
</protein>
<dbReference type="Pfam" id="PF00069">
    <property type="entry name" value="Pkinase"/>
    <property type="match status" value="1"/>
</dbReference>
<gene>
    <name evidence="5" type="ORF">BDV35DRAFT_379827</name>
</gene>
<dbReference type="VEuPathDB" id="FungiDB:AFLA_006125"/>
<dbReference type="InterPro" id="IPR011009">
    <property type="entry name" value="Kinase-like_dom_sf"/>
</dbReference>
<dbReference type="Gene3D" id="1.10.510.10">
    <property type="entry name" value="Transferase(Phosphotransferase) domain 1"/>
    <property type="match status" value="1"/>
</dbReference>
<evidence type="ECO:0000259" key="4">
    <source>
        <dbReference type="PROSITE" id="PS50011"/>
    </source>
</evidence>
<dbReference type="InterPro" id="IPR051931">
    <property type="entry name" value="PAK3-like"/>
</dbReference>
<comment type="similarity">
    <text evidence="1">Belongs to the protein kinase superfamily. STE Ser/Thr protein kinase family. STE20 subfamily.</text>
</comment>
<dbReference type="EMBL" id="ML734589">
    <property type="protein sequence ID" value="KAB8247473.1"/>
    <property type="molecule type" value="Genomic_DNA"/>
</dbReference>
<evidence type="ECO:0000256" key="1">
    <source>
        <dbReference type="ARBA" id="ARBA00008874"/>
    </source>
</evidence>
<dbReference type="AlphaFoldDB" id="A0A5N6H403"/>
<dbReference type="PROSITE" id="PS00108">
    <property type="entry name" value="PROTEIN_KINASE_ST"/>
    <property type="match status" value="1"/>
</dbReference>
<accession>A0A5N6H403</accession>
<dbReference type="GO" id="GO:0005524">
    <property type="term" value="F:ATP binding"/>
    <property type="evidence" value="ECO:0007669"/>
    <property type="project" value="UniProtKB-KW"/>
</dbReference>
<reference evidence="5" key="1">
    <citation type="submission" date="2019-04" db="EMBL/GenBank/DDBJ databases">
        <title>Friends and foes A comparative genomics study of 23 Aspergillus species from section Flavi.</title>
        <authorList>
            <consortium name="DOE Joint Genome Institute"/>
            <person name="Kjaerbolling I."/>
            <person name="Vesth T."/>
            <person name="Frisvad J.C."/>
            <person name="Nybo J.L."/>
            <person name="Theobald S."/>
            <person name="Kildgaard S."/>
            <person name="Isbrandt T."/>
            <person name="Kuo A."/>
            <person name="Sato A."/>
            <person name="Lyhne E.K."/>
            <person name="Kogle M.E."/>
            <person name="Wiebenga A."/>
            <person name="Kun R.S."/>
            <person name="Lubbers R.J."/>
            <person name="Makela M.R."/>
            <person name="Barry K."/>
            <person name="Chovatia M."/>
            <person name="Clum A."/>
            <person name="Daum C."/>
            <person name="Haridas S."/>
            <person name="He G."/>
            <person name="LaButti K."/>
            <person name="Lipzen A."/>
            <person name="Mondo S."/>
            <person name="Riley R."/>
            <person name="Salamov A."/>
            <person name="Simmons B.A."/>
            <person name="Magnuson J.K."/>
            <person name="Henrissat B."/>
            <person name="Mortensen U.H."/>
            <person name="Larsen T.O."/>
            <person name="Devries R.P."/>
            <person name="Grigoriev I.V."/>
            <person name="Machida M."/>
            <person name="Baker S.E."/>
            <person name="Andersen M.R."/>
        </authorList>
    </citation>
    <scope>NUCLEOTIDE SEQUENCE [LARGE SCALE GENOMIC DNA]</scope>
    <source>
        <strain evidence="5">CBS 121.62</strain>
    </source>
</reference>
<keyword evidence="5" id="KW-0808">Transferase</keyword>
<dbReference type="InterPro" id="IPR000719">
    <property type="entry name" value="Prot_kinase_dom"/>
</dbReference>
<evidence type="ECO:0000256" key="3">
    <source>
        <dbReference type="ARBA" id="ARBA00022840"/>
    </source>
</evidence>